<evidence type="ECO:0000313" key="3">
    <source>
        <dbReference type="Proteomes" id="UP001206595"/>
    </source>
</evidence>
<name>A0AAD5E347_UMBRA</name>
<proteinExistence type="predicted"/>
<keyword evidence="3" id="KW-1185">Reference proteome</keyword>
<feature type="non-terminal residue" evidence="2">
    <location>
        <position position="1"/>
    </location>
</feature>
<reference evidence="2" key="2">
    <citation type="journal article" date="2022" name="Proc. Natl. Acad. Sci. U.S.A.">
        <title>Diploid-dominant life cycles characterize the early evolution of Fungi.</title>
        <authorList>
            <person name="Amses K.R."/>
            <person name="Simmons D.R."/>
            <person name="Longcore J.E."/>
            <person name="Mondo S.J."/>
            <person name="Seto K."/>
            <person name="Jeronimo G.H."/>
            <person name="Bonds A.E."/>
            <person name="Quandt C.A."/>
            <person name="Davis W.J."/>
            <person name="Chang Y."/>
            <person name="Federici B.A."/>
            <person name="Kuo A."/>
            <person name="LaButti K."/>
            <person name="Pangilinan J."/>
            <person name="Andreopoulos W."/>
            <person name="Tritt A."/>
            <person name="Riley R."/>
            <person name="Hundley H."/>
            <person name="Johnson J."/>
            <person name="Lipzen A."/>
            <person name="Barry K."/>
            <person name="Lang B.F."/>
            <person name="Cuomo C.A."/>
            <person name="Buchler N.E."/>
            <person name="Grigoriev I.V."/>
            <person name="Spatafora J.W."/>
            <person name="Stajich J.E."/>
            <person name="James T.Y."/>
        </authorList>
    </citation>
    <scope>NUCLEOTIDE SEQUENCE</scope>
    <source>
        <strain evidence="2">AG</strain>
    </source>
</reference>
<sequence>LSSPLPRTLLYFLLFPYFCSLFFFFYVVSSIFTPKQSNKRTPNEKYSSKSLHVCELQAME</sequence>
<dbReference type="AlphaFoldDB" id="A0AAD5E347"/>
<gene>
    <name evidence="2" type="ORF">K450DRAFT_261352</name>
</gene>
<keyword evidence="1" id="KW-1133">Transmembrane helix</keyword>
<feature type="transmembrane region" description="Helical" evidence="1">
    <location>
        <begin position="12"/>
        <end position="32"/>
    </location>
</feature>
<keyword evidence="1" id="KW-0472">Membrane</keyword>
<comment type="caution">
    <text evidence="2">The sequence shown here is derived from an EMBL/GenBank/DDBJ whole genome shotgun (WGS) entry which is preliminary data.</text>
</comment>
<protein>
    <submittedName>
        <fullName evidence="2">Uncharacterized protein</fullName>
    </submittedName>
</protein>
<accession>A0AAD5E347</accession>
<reference evidence="2" key="1">
    <citation type="submission" date="2021-06" db="EMBL/GenBank/DDBJ databases">
        <authorList>
            <consortium name="DOE Joint Genome Institute"/>
            <person name="Mondo S.J."/>
            <person name="Amses K.R."/>
            <person name="Simmons D.R."/>
            <person name="Longcore J.E."/>
            <person name="Seto K."/>
            <person name="Alves G.H."/>
            <person name="Bonds A.E."/>
            <person name="Quandt C.A."/>
            <person name="Davis W.J."/>
            <person name="Chang Y."/>
            <person name="Letcher P.M."/>
            <person name="Powell M.J."/>
            <person name="Kuo A."/>
            <person name="Labutti K."/>
            <person name="Pangilinan J."/>
            <person name="Andreopoulos W."/>
            <person name="Tritt A."/>
            <person name="Riley R."/>
            <person name="Hundley H."/>
            <person name="Johnson J."/>
            <person name="Lipzen A."/>
            <person name="Barry K."/>
            <person name="Berbee M.L."/>
            <person name="Buchler N.E."/>
            <person name="Grigoriev I.V."/>
            <person name="Spatafora J.W."/>
            <person name="Stajich J.E."/>
            <person name="James T.Y."/>
        </authorList>
    </citation>
    <scope>NUCLEOTIDE SEQUENCE</scope>
    <source>
        <strain evidence="2">AG</strain>
    </source>
</reference>
<dbReference type="RefSeq" id="XP_051440529.1">
    <property type="nucleotide sequence ID" value="XM_051592306.1"/>
</dbReference>
<dbReference type="GeneID" id="75917649"/>
<evidence type="ECO:0000256" key="1">
    <source>
        <dbReference type="SAM" id="Phobius"/>
    </source>
</evidence>
<evidence type="ECO:0000313" key="2">
    <source>
        <dbReference type="EMBL" id="KAI8575525.1"/>
    </source>
</evidence>
<keyword evidence="1" id="KW-0812">Transmembrane</keyword>
<organism evidence="2 3">
    <name type="scientific">Umbelopsis ramanniana AG</name>
    <dbReference type="NCBI Taxonomy" id="1314678"/>
    <lineage>
        <taxon>Eukaryota</taxon>
        <taxon>Fungi</taxon>
        <taxon>Fungi incertae sedis</taxon>
        <taxon>Mucoromycota</taxon>
        <taxon>Mucoromycotina</taxon>
        <taxon>Umbelopsidomycetes</taxon>
        <taxon>Umbelopsidales</taxon>
        <taxon>Umbelopsidaceae</taxon>
        <taxon>Umbelopsis</taxon>
    </lineage>
</organism>
<dbReference type="EMBL" id="MU620978">
    <property type="protein sequence ID" value="KAI8575525.1"/>
    <property type="molecule type" value="Genomic_DNA"/>
</dbReference>
<dbReference type="Proteomes" id="UP001206595">
    <property type="component" value="Unassembled WGS sequence"/>
</dbReference>